<dbReference type="SUPFAM" id="SSF53335">
    <property type="entry name" value="S-adenosyl-L-methionine-dependent methyltransferases"/>
    <property type="match status" value="1"/>
</dbReference>
<name>A0A433D448_9FUNG</name>
<dbReference type="Proteomes" id="UP000268093">
    <property type="component" value="Unassembled WGS sequence"/>
</dbReference>
<dbReference type="InterPro" id="IPR041698">
    <property type="entry name" value="Methyltransf_25"/>
</dbReference>
<protein>
    <submittedName>
        <fullName evidence="2">S-adenosyl-L-methionine-dependent methyltransferase</fullName>
    </submittedName>
</protein>
<keyword evidence="2" id="KW-0489">Methyltransferase</keyword>
<sequence length="344" mass="38489">MISIVVCHPTSGVCHTIFPILEKVGAPHLNKILPGFPATPMENQSNILSTFEFLSMSDIPEGFKVIKCRRYNTNSDYLLPTDEKEEIRLNLHYILRHIMHGNYIAPVEEQLQEGIVVLDAGCGSTAEWTVEMASHYPNSTFIGIDINDVVLQSAEIPSNCSFIKANTVLGLPFEDETFDYIFQRCMFASFTPRDWETGIRELARVVKPGGWVESFEPSSSFERSPPDMRIYKAVVSLSEAQGIDLGYVLEIPNLLAANNFEDISSDYVSIPFGWGGRVGELHGRNGLMTWTALAPLVAPVLKISHEECVDLTKAAFANFKANKTWNKGYCVYGRKASSRKWPVR</sequence>
<feature type="domain" description="Methyltransferase" evidence="1">
    <location>
        <begin position="117"/>
        <end position="210"/>
    </location>
</feature>
<gene>
    <name evidence="2" type="ORF">BC936DRAFT_147960</name>
</gene>
<evidence type="ECO:0000259" key="1">
    <source>
        <dbReference type="Pfam" id="PF13649"/>
    </source>
</evidence>
<keyword evidence="3" id="KW-1185">Reference proteome</keyword>
<evidence type="ECO:0000313" key="3">
    <source>
        <dbReference type="Proteomes" id="UP000268093"/>
    </source>
</evidence>
<comment type="caution">
    <text evidence="2">The sequence shown here is derived from an EMBL/GenBank/DDBJ whole genome shotgun (WGS) entry which is preliminary data.</text>
</comment>
<organism evidence="2 3">
    <name type="scientific">Jimgerdemannia flammicorona</name>
    <dbReference type="NCBI Taxonomy" id="994334"/>
    <lineage>
        <taxon>Eukaryota</taxon>
        <taxon>Fungi</taxon>
        <taxon>Fungi incertae sedis</taxon>
        <taxon>Mucoromycota</taxon>
        <taxon>Mucoromycotina</taxon>
        <taxon>Endogonomycetes</taxon>
        <taxon>Endogonales</taxon>
        <taxon>Endogonaceae</taxon>
        <taxon>Jimgerdemannia</taxon>
    </lineage>
</organism>
<evidence type="ECO:0000313" key="2">
    <source>
        <dbReference type="EMBL" id="RUP45608.1"/>
    </source>
</evidence>
<keyword evidence="2" id="KW-0808">Transferase</keyword>
<dbReference type="GO" id="GO:0032259">
    <property type="term" value="P:methylation"/>
    <property type="evidence" value="ECO:0007669"/>
    <property type="project" value="UniProtKB-KW"/>
</dbReference>
<dbReference type="Gene3D" id="3.40.50.150">
    <property type="entry name" value="Vaccinia Virus protein VP39"/>
    <property type="match status" value="1"/>
</dbReference>
<dbReference type="AlphaFoldDB" id="A0A433D448"/>
<dbReference type="OrthoDB" id="2013972at2759"/>
<proteinExistence type="predicted"/>
<dbReference type="CDD" id="cd02440">
    <property type="entry name" value="AdoMet_MTases"/>
    <property type="match status" value="1"/>
</dbReference>
<dbReference type="GO" id="GO:0008168">
    <property type="term" value="F:methyltransferase activity"/>
    <property type="evidence" value="ECO:0007669"/>
    <property type="project" value="UniProtKB-KW"/>
</dbReference>
<dbReference type="PANTHER" id="PTHR43591">
    <property type="entry name" value="METHYLTRANSFERASE"/>
    <property type="match status" value="1"/>
</dbReference>
<dbReference type="Pfam" id="PF13649">
    <property type="entry name" value="Methyltransf_25"/>
    <property type="match status" value="1"/>
</dbReference>
<dbReference type="InterPro" id="IPR029063">
    <property type="entry name" value="SAM-dependent_MTases_sf"/>
</dbReference>
<dbReference type="PANTHER" id="PTHR43591:SF24">
    <property type="entry name" value="2-METHOXY-6-POLYPRENYL-1,4-BENZOQUINOL METHYLASE, MITOCHONDRIAL"/>
    <property type="match status" value="1"/>
</dbReference>
<accession>A0A433D448</accession>
<dbReference type="EMBL" id="RBNI01007021">
    <property type="protein sequence ID" value="RUP45608.1"/>
    <property type="molecule type" value="Genomic_DNA"/>
</dbReference>
<reference evidence="2 3" key="1">
    <citation type="journal article" date="2018" name="New Phytol.">
        <title>Phylogenomics of Endogonaceae and evolution of mycorrhizas within Mucoromycota.</title>
        <authorList>
            <person name="Chang Y."/>
            <person name="Desiro A."/>
            <person name="Na H."/>
            <person name="Sandor L."/>
            <person name="Lipzen A."/>
            <person name="Clum A."/>
            <person name="Barry K."/>
            <person name="Grigoriev I.V."/>
            <person name="Martin F.M."/>
            <person name="Stajich J.E."/>
            <person name="Smith M.E."/>
            <person name="Bonito G."/>
            <person name="Spatafora J.W."/>
        </authorList>
    </citation>
    <scope>NUCLEOTIDE SEQUENCE [LARGE SCALE GENOMIC DNA]</scope>
    <source>
        <strain evidence="2 3">GMNB39</strain>
    </source>
</reference>